<dbReference type="EMBL" id="SMYL01000014">
    <property type="protein sequence ID" value="TDK61171.1"/>
    <property type="molecule type" value="Genomic_DNA"/>
</dbReference>
<evidence type="ECO:0000256" key="4">
    <source>
        <dbReference type="SAM" id="SignalP"/>
    </source>
</evidence>
<dbReference type="GO" id="GO:0055052">
    <property type="term" value="C:ATP-binding cassette (ABC) transporter complex, substrate-binding subunit-containing"/>
    <property type="evidence" value="ECO:0007669"/>
    <property type="project" value="TreeGrafter"/>
</dbReference>
<evidence type="ECO:0000256" key="3">
    <source>
        <dbReference type="ARBA" id="ARBA00022729"/>
    </source>
</evidence>
<dbReference type="AlphaFoldDB" id="A0A4R5VRI8"/>
<dbReference type="Gene3D" id="3.40.190.10">
    <property type="entry name" value="Periplasmic binding protein-like II"/>
    <property type="match status" value="2"/>
</dbReference>
<dbReference type="CDD" id="cd13585">
    <property type="entry name" value="PBP2_TMBP_like"/>
    <property type="match status" value="1"/>
</dbReference>
<evidence type="ECO:0000313" key="6">
    <source>
        <dbReference type="Proteomes" id="UP000294829"/>
    </source>
</evidence>
<dbReference type="GO" id="GO:1901982">
    <property type="term" value="F:maltose binding"/>
    <property type="evidence" value="ECO:0007669"/>
    <property type="project" value="TreeGrafter"/>
</dbReference>
<dbReference type="PROSITE" id="PS01037">
    <property type="entry name" value="SBP_BACTERIAL_1"/>
    <property type="match status" value="1"/>
</dbReference>
<dbReference type="Proteomes" id="UP000294829">
    <property type="component" value="Unassembled WGS sequence"/>
</dbReference>
<dbReference type="InterPro" id="IPR006061">
    <property type="entry name" value="SBP_1_CS"/>
</dbReference>
<dbReference type="PANTHER" id="PTHR30061:SF50">
    <property type="entry name" value="MALTOSE_MALTODEXTRIN-BINDING PERIPLASMIC PROTEIN"/>
    <property type="match status" value="1"/>
</dbReference>
<dbReference type="GO" id="GO:0015768">
    <property type="term" value="P:maltose transport"/>
    <property type="evidence" value="ECO:0007669"/>
    <property type="project" value="TreeGrafter"/>
</dbReference>
<dbReference type="RefSeq" id="WP_133330894.1">
    <property type="nucleotide sequence ID" value="NZ_SMYL01000014.1"/>
</dbReference>
<comment type="similarity">
    <text evidence="1">Belongs to the bacterial solute-binding protein 1 family.</text>
</comment>
<dbReference type="Pfam" id="PF01547">
    <property type="entry name" value="SBP_bac_1"/>
    <property type="match status" value="1"/>
</dbReference>
<feature type="signal peptide" evidence="4">
    <location>
        <begin position="1"/>
        <end position="33"/>
    </location>
</feature>
<keyword evidence="6" id="KW-1185">Reference proteome</keyword>
<keyword evidence="2" id="KW-0813">Transport</keyword>
<name>A0A4R5VRI8_9BURK</name>
<dbReference type="GO" id="GO:0042956">
    <property type="term" value="P:maltodextrin transmembrane transport"/>
    <property type="evidence" value="ECO:0007669"/>
    <property type="project" value="TreeGrafter"/>
</dbReference>
<dbReference type="OrthoDB" id="8858741at2"/>
<reference evidence="5 6" key="1">
    <citation type="submission" date="2019-03" db="EMBL/GenBank/DDBJ databases">
        <title>Sapientia aquatica gen. nov., sp. nov., isolated from a crater lake.</title>
        <authorList>
            <person name="Felfoldi T."/>
            <person name="Szabo A."/>
            <person name="Toth E."/>
            <person name="Schumann P."/>
            <person name="Keki Z."/>
            <person name="Marialigeti K."/>
            <person name="Mathe I."/>
        </authorList>
    </citation>
    <scope>NUCLEOTIDE SEQUENCE [LARGE SCALE GENOMIC DNA]</scope>
    <source>
        <strain evidence="5 6">SA-152</strain>
    </source>
</reference>
<dbReference type="PANTHER" id="PTHR30061">
    <property type="entry name" value="MALTOSE-BINDING PERIPLASMIC PROTEIN"/>
    <property type="match status" value="1"/>
</dbReference>
<evidence type="ECO:0000256" key="1">
    <source>
        <dbReference type="ARBA" id="ARBA00008520"/>
    </source>
</evidence>
<accession>A0A4R5VRI8</accession>
<dbReference type="GO" id="GO:0055085">
    <property type="term" value="P:transmembrane transport"/>
    <property type="evidence" value="ECO:0007669"/>
    <property type="project" value="InterPro"/>
</dbReference>
<keyword evidence="3 4" id="KW-0732">Signal</keyword>
<feature type="chain" id="PRO_5021010601" evidence="4">
    <location>
        <begin position="34"/>
        <end position="414"/>
    </location>
</feature>
<evidence type="ECO:0000256" key="2">
    <source>
        <dbReference type="ARBA" id="ARBA00022448"/>
    </source>
</evidence>
<proteinExistence type="inferred from homology"/>
<sequence>MPATFNKNSVARLGTQFVVALAVSSLYFSSASAETVRIAVAHYSDQTLPYFQKMAADFNKANPTITIKVEEINWDNLQQKLQTDIGGGTNPDLSIVGTRWLLDLVKDDVLEPLDGQMSPAFKDKFIGNFLNAGKIQNHYYGLPIAASARGLFYNKALLKDAGFPNGPQTWDDVFAASKKIKASGKYGFGIQGKEIETEVYWFYSLWAQGGEVLDANGKAVFDSSAGIKAATIYKDLIDQGLTQPGVTSYSREDVQNLFKQGRLGMVITAPFLVKQIQKENPSLQFGVAAVPRGVASATFATTDSLVMFKNSKVKSAAWKFADYLFSKAPRVAFTKGEGALPTTKEEAADPAFADPVTQTFIGFLPTAKFPPIVAGWEDLSKSLSNALQAIYLGKAKPDAALKAAAAKANQALKK</sequence>
<evidence type="ECO:0000313" key="5">
    <source>
        <dbReference type="EMBL" id="TDK61171.1"/>
    </source>
</evidence>
<gene>
    <name evidence="5" type="ORF">E2I14_17405</name>
</gene>
<organism evidence="5 6">
    <name type="scientific">Sapientia aquatica</name>
    <dbReference type="NCBI Taxonomy" id="1549640"/>
    <lineage>
        <taxon>Bacteria</taxon>
        <taxon>Pseudomonadati</taxon>
        <taxon>Pseudomonadota</taxon>
        <taxon>Betaproteobacteria</taxon>
        <taxon>Burkholderiales</taxon>
        <taxon>Oxalobacteraceae</taxon>
        <taxon>Sapientia</taxon>
    </lineage>
</organism>
<protein>
    <submittedName>
        <fullName evidence="5">Sugar ABC transporter substrate-binding protein</fullName>
    </submittedName>
</protein>
<dbReference type="SUPFAM" id="SSF53850">
    <property type="entry name" value="Periplasmic binding protein-like II"/>
    <property type="match status" value="1"/>
</dbReference>
<dbReference type="InterPro" id="IPR006059">
    <property type="entry name" value="SBP"/>
</dbReference>
<comment type="caution">
    <text evidence="5">The sequence shown here is derived from an EMBL/GenBank/DDBJ whole genome shotgun (WGS) entry which is preliminary data.</text>
</comment>